<name>A0A6B3LVL4_9BACT</name>
<reference evidence="2 3" key="1">
    <citation type="submission" date="2020-02" db="EMBL/GenBank/DDBJ databases">
        <authorList>
            <person name="Kim M.K."/>
        </authorList>
    </citation>
    <scope>NUCLEOTIDE SEQUENCE [LARGE SCALE GENOMIC DNA]</scope>
    <source>
        <strain evidence="2 3">BT327</strain>
    </source>
</reference>
<dbReference type="EMBL" id="JAAGWD010000006">
    <property type="protein sequence ID" value="NEM99005.1"/>
    <property type="molecule type" value="Genomic_DNA"/>
</dbReference>
<comment type="caution">
    <text evidence="2">The sequence shown here is derived from an EMBL/GenBank/DDBJ whole genome shotgun (WGS) entry which is preliminary data.</text>
</comment>
<feature type="signal peptide" evidence="1">
    <location>
        <begin position="1"/>
        <end position="20"/>
    </location>
</feature>
<proteinExistence type="predicted"/>
<feature type="chain" id="PRO_5025616983" description="Peptidylprolyl isomerase" evidence="1">
    <location>
        <begin position="21"/>
        <end position="144"/>
    </location>
</feature>
<evidence type="ECO:0000313" key="2">
    <source>
        <dbReference type="EMBL" id="NEM99005.1"/>
    </source>
</evidence>
<accession>A0A6B3LVL4</accession>
<dbReference type="Proteomes" id="UP000474777">
    <property type="component" value="Unassembled WGS sequence"/>
</dbReference>
<dbReference type="AlphaFoldDB" id="A0A6B3LVL4"/>
<evidence type="ECO:0000256" key="1">
    <source>
        <dbReference type="SAM" id="SignalP"/>
    </source>
</evidence>
<protein>
    <recommendedName>
        <fullName evidence="4">Peptidylprolyl isomerase</fullName>
    </recommendedName>
</protein>
<evidence type="ECO:0000313" key="3">
    <source>
        <dbReference type="Proteomes" id="UP000474777"/>
    </source>
</evidence>
<evidence type="ECO:0008006" key="4">
    <source>
        <dbReference type="Google" id="ProtNLM"/>
    </source>
</evidence>
<keyword evidence="1" id="KW-0732">Signal</keyword>
<keyword evidence="3" id="KW-1185">Reference proteome</keyword>
<organism evidence="2 3">
    <name type="scientific">Pontibacter burrus</name>
    <dbReference type="NCBI Taxonomy" id="2704466"/>
    <lineage>
        <taxon>Bacteria</taxon>
        <taxon>Pseudomonadati</taxon>
        <taxon>Bacteroidota</taxon>
        <taxon>Cytophagia</taxon>
        <taxon>Cytophagales</taxon>
        <taxon>Hymenobacteraceae</taxon>
        <taxon>Pontibacter</taxon>
    </lineage>
</organism>
<dbReference type="RefSeq" id="WP_163915885.1">
    <property type="nucleotide sequence ID" value="NZ_JAAGWD010000006.1"/>
</dbReference>
<sequence length="144" mass="15989">MKSLLVTLCACLGLIFTAAADGNEKSITVENRANNLSDQMIRELRLNNYQSNKVREINLDVVAKMMAVETQYAGNQELIDQKCKAICAERDVKLENVLSTVQYNDYFGDRKYYSNYDKEFVAKGGQPADNSIASATTGETTAVN</sequence>
<gene>
    <name evidence="2" type="ORF">GXP69_14990</name>
</gene>